<dbReference type="CDD" id="cd04301">
    <property type="entry name" value="NAT_SF"/>
    <property type="match status" value="1"/>
</dbReference>
<accession>A0ABW3PCD5</accession>
<comment type="caution">
    <text evidence="2">The sequence shown here is derived from an EMBL/GenBank/DDBJ whole genome shotgun (WGS) entry which is preliminary data.</text>
</comment>
<dbReference type="EC" id="2.3.1.-" evidence="2"/>
<dbReference type="RefSeq" id="WP_121979176.1">
    <property type="nucleotide sequence ID" value="NZ_JBHTLH010000004.1"/>
</dbReference>
<keyword evidence="2" id="KW-0012">Acyltransferase</keyword>
<keyword evidence="3" id="KW-1185">Reference proteome</keyword>
<dbReference type="Pfam" id="PF03358">
    <property type="entry name" value="FMN_red"/>
    <property type="match status" value="1"/>
</dbReference>
<dbReference type="PROSITE" id="PS51729">
    <property type="entry name" value="GNAT_YJDJ"/>
    <property type="match status" value="1"/>
</dbReference>
<dbReference type="EMBL" id="JBHTLH010000004">
    <property type="protein sequence ID" value="MFD1123909.1"/>
    <property type="molecule type" value="Genomic_DNA"/>
</dbReference>
<gene>
    <name evidence="2" type="ORF">ACFQ22_00835</name>
</gene>
<dbReference type="InterPro" id="IPR016181">
    <property type="entry name" value="Acyl_CoA_acyltransferase"/>
</dbReference>
<protein>
    <submittedName>
        <fullName evidence="2">GNAT family N-acetyltransferase</fullName>
        <ecNumber evidence="2">2.3.1.-</ecNumber>
    </submittedName>
</protein>
<evidence type="ECO:0000313" key="3">
    <source>
        <dbReference type="Proteomes" id="UP001597156"/>
    </source>
</evidence>
<dbReference type="InterPro" id="IPR029039">
    <property type="entry name" value="Flavoprotein-like_sf"/>
</dbReference>
<sequence>MKKIGIIVGSLRKASFSKQLAKNMALMFQNEFIPEFIEIDKLPLFNQDLEGIQIEACEKFKEQLKLVDGFLFVTPEYNRSIPGCLKNALDVGSRSNKGSLWLGKPALIISDSIGSLGGFGASQHLKQVAMSVGLQVIQPSEIYLGHISTMLDDQQLLTNRVVANSLVKAVKNLMKFVLLNSESSTAGFDVSKMTSPLFMIWQQELKAVDGQQKIVGSGSFSIENRQLVIIDIAVNSDYRGQGIAAQLVLKFILMGQLFGLRVVPKCPYAKSFFSKYLAKN</sequence>
<evidence type="ECO:0000313" key="2">
    <source>
        <dbReference type="EMBL" id="MFD1123909.1"/>
    </source>
</evidence>
<dbReference type="InterPro" id="IPR050712">
    <property type="entry name" value="NAD(P)H-dep_reductase"/>
</dbReference>
<dbReference type="SUPFAM" id="SSF52218">
    <property type="entry name" value="Flavoproteins"/>
    <property type="match status" value="1"/>
</dbReference>
<dbReference type="GO" id="GO:0016746">
    <property type="term" value="F:acyltransferase activity"/>
    <property type="evidence" value="ECO:0007669"/>
    <property type="project" value="UniProtKB-KW"/>
</dbReference>
<name>A0ABW3PCD5_9LACO</name>
<evidence type="ECO:0000259" key="1">
    <source>
        <dbReference type="PROSITE" id="PS51729"/>
    </source>
</evidence>
<dbReference type="Gene3D" id="3.40.630.30">
    <property type="match status" value="1"/>
</dbReference>
<keyword evidence="2" id="KW-0808">Transferase</keyword>
<dbReference type="Pfam" id="PF14542">
    <property type="entry name" value="Acetyltransf_CG"/>
    <property type="match status" value="1"/>
</dbReference>
<dbReference type="PANTHER" id="PTHR30543:SF21">
    <property type="entry name" value="NAD(P)H-DEPENDENT FMN REDUCTASE LOT6"/>
    <property type="match status" value="1"/>
</dbReference>
<dbReference type="InterPro" id="IPR005025">
    <property type="entry name" value="FMN_Rdtase-like_dom"/>
</dbReference>
<reference evidence="3" key="1">
    <citation type="journal article" date="2019" name="Int. J. Syst. Evol. Microbiol.">
        <title>The Global Catalogue of Microorganisms (GCM) 10K type strain sequencing project: providing services to taxonomists for standard genome sequencing and annotation.</title>
        <authorList>
            <consortium name="The Broad Institute Genomics Platform"/>
            <consortium name="The Broad Institute Genome Sequencing Center for Infectious Disease"/>
            <person name="Wu L."/>
            <person name="Ma J."/>
        </authorList>
    </citation>
    <scope>NUCLEOTIDE SEQUENCE [LARGE SCALE GENOMIC DNA]</scope>
    <source>
        <strain evidence="3">CCUG 71848</strain>
    </source>
</reference>
<feature type="domain" description="N-acetyltransferase" evidence="1">
    <location>
        <begin position="197"/>
        <end position="280"/>
    </location>
</feature>
<dbReference type="Gene3D" id="3.40.50.360">
    <property type="match status" value="1"/>
</dbReference>
<dbReference type="PANTHER" id="PTHR30543">
    <property type="entry name" value="CHROMATE REDUCTASE"/>
    <property type="match status" value="1"/>
</dbReference>
<organism evidence="2 3">
    <name type="scientific">Lentilactobacillus raoultii</name>
    <dbReference type="NCBI Taxonomy" id="1987503"/>
    <lineage>
        <taxon>Bacteria</taxon>
        <taxon>Bacillati</taxon>
        <taxon>Bacillota</taxon>
        <taxon>Bacilli</taxon>
        <taxon>Lactobacillales</taxon>
        <taxon>Lactobacillaceae</taxon>
        <taxon>Lentilactobacillus</taxon>
    </lineage>
</organism>
<proteinExistence type="predicted"/>
<dbReference type="SUPFAM" id="SSF55729">
    <property type="entry name" value="Acyl-CoA N-acyltransferases (Nat)"/>
    <property type="match status" value="1"/>
</dbReference>
<dbReference type="Proteomes" id="UP001597156">
    <property type="component" value="Unassembled WGS sequence"/>
</dbReference>
<dbReference type="InterPro" id="IPR031165">
    <property type="entry name" value="GNAT_YJDJ"/>
</dbReference>